<evidence type="ECO:0000313" key="2">
    <source>
        <dbReference type="Proteomes" id="UP000310529"/>
    </source>
</evidence>
<name>A0A4P8C7Y2_ECOLX</name>
<sequence>MLYFLTAYKKHHNEEYIIYRQPTPIADYFLSTQPQLTPLQLTNLHQSTINLHTLLCDNCQTLNMRFVIYV</sequence>
<dbReference type="Proteomes" id="UP000310529">
    <property type="component" value="Chromosome"/>
</dbReference>
<proteinExistence type="predicted"/>
<accession>A0A4P8C7Y2</accession>
<dbReference type="AlphaFoldDB" id="A0A4P8C7Y2"/>
<protein>
    <submittedName>
        <fullName evidence="1">Uncharacterized protein</fullName>
    </submittedName>
</protein>
<organism evidence="1 2">
    <name type="scientific">Escherichia coli O145:NM</name>
    <dbReference type="NCBI Taxonomy" id="991919"/>
    <lineage>
        <taxon>Bacteria</taxon>
        <taxon>Pseudomonadati</taxon>
        <taxon>Pseudomonadota</taxon>
        <taxon>Gammaproteobacteria</taxon>
        <taxon>Enterobacterales</taxon>
        <taxon>Enterobacteriaceae</taxon>
        <taxon>Escherichia</taxon>
    </lineage>
</organism>
<dbReference type="EMBL" id="CP031919">
    <property type="protein sequence ID" value="QCH95229.1"/>
    <property type="molecule type" value="Genomic_DNA"/>
</dbReference>
<gene>
    <name evidence="1" type="ORF">CCU01_022170</name>
</gene>
<evidence type="ECO:0000313" key="1">
    <source>
        <dbReference type="EMBL" id="QCH95229.1"/>
    </source>
</evidence>
<reference evidence="1 2" key="1">
    <citation type="submission" date="2018-08" db="EMBL/GenBank/DDBJ databases">
        <title>Food and Water Consortium WGS.</title>
        <authorList>
            <person name="Tyson S."/>
            <person name="Peterson C.-L."/>
            <person name="Olson A."/>
            <person name="Tyler S."/>
            <person name="Cabral J."/>
            <person name="Lynch T."/>
            <person name="Knox N."/>
            <person name="Van Domselaar G."/>
            <person name="Graham M."/>
        </authorList>
    </citation>
    <scope>NUCLEOTIDE SEQUENCE [LARGE SCALE GENOMIC DNA]</scope>
    <source>
        <strain evidence="1 2">FWSEC0002</strain>
    </source>
</reference>